<gene>
    <name evidence="1" type="ORF">FHS57_005156</name>
</gene>
<dbReference type="Proteomes" id="UP000541352">
    <property type="component" value="Unassembled WGS sequence"/>
</dbReference>
<dbReference type="AlphaFoldDB" id="A0A7W5ZQX3"/>
<dbReference type="EMBL" id="JACIBY010000014">
    <property type="protein sequence ID" value="MBB3841135.1"/>
    <property type="molecule type" value="Genomic_DNA"/>
</dbReference>
<comment type="caution">
    <text evidence="1">The sequence shown here is derived from an EMBL/GenBank/DDBJ whole genome shotgun (WGS) entry which is preliminary data.</text>
</comment>
<organism evidence="1 2">
    <name type="scientific">Runella defluvii</name>
    <dbReference type="NCBI Taxonomy" id="370973"/>
    <lineage>
        <taxon>Bacteria</taxon>
        <taxon>Pseudomonadati</taxon>
        <taxon>Bacteroidota</taxon>
        <taxon>Cytophagia</taxon>
        <taxon>Cytophagales</taxon>
        <taxon>Spirosomataceae</taxon>
        <taxon>Runella</taxon>
    </lineage>
</organism>
<protein>
    <submittedName>
        <fullName evidence="1">Uncharacterized protein</fullName>
    </submittedName>
</protein>
<keyword evidence="2" id="KW-1185">Reference proteome</keyword>
<evidence type="ECO:0000313" key="2">
    <source>
        <dbReference type="Proteomes" id="UP000541352"/>
    </source>
</evidence>
<name>A0A7W5ZQX3_9BACT</name>
<accession>A0A7W5ZQX3</accession>
<dbReference type="RefSeq" id="WP_183978611.1">
    <property type="nucleotide sequence ID" value="NZ_JACIBY010000014.1"/>
</dbReference>
<proteinExistence type="predicted"/>
<sequence length="703" mass="72927">MKAKFLIFCLMFIGYTSYSQQTKSQTEAQIDTLLPTNNTRQITALKIRQALKSVVNYASPSNLVAGSILLSKIAQSGAITNQVPRWNGSSWVPQSIDSDSVSLSRLSQGNASLNQVLKWDGSSWIAANDLVGTSSGGGATWGTIPGTLSDQTDLQLAFNAKLNSADTTNLLRKTTAASLYQPKGNYLTTSVAASTYQPIGSYLTGITSGQVTTALGFTPYNATNPSGFITSSAITGKLNIADTTDLLRKTTAASLYQPKGSYLTTSVAASTYQPIGSYLTGITSGQVTTALGFTPYNATNPSGFITSSAITGKLNIADTTDLLRKTTAASLYQPKGNYLTGITSGQVTTALGFTPYNATNPSGFITSSAITGKLNIADTTDLLRKTTAASLYQPKGSYLTTSVAASTYQPIGSYLTGITSGQVTTALGFTPYNATNPSGFITASAITGKLNIADTTDLLRKTTAASLYQPKGSYLTTSVAASTYQPIGSYLTGITSGQVTTALGFTPYNATNPSGFITASALSPYLTSATAASTYQPIGSYQNSLQYRDEGINVGTAGGISTVNFTGAGVVASVSGSALTADVKDFESLVIAASDETTSIGAGMAKVTFRMPYAMTVTNVRISVNTAQVSGALLTVVIKENGTSILSTNLTLDNTEKSSTTAATPAVISDSILGDDSEITIDVSQIGDGTAKGLKVIFNGYRN</sequence>
<evidence type="ECO:0000313" key="1">
    <source>
        <dbReference type="EMBL" id="MBB3841135.1"/>
    </source>
</evidence>
<reference evidence="1 2" key="1">
    <citation type="submission" date="2020-08" db="EMBL/GenBank/DDBJ databases">
        <title>Genomic Encyclopedia of Type Strains, Phase IV (KMG-IV): sequencing the most valuable type-strain genomes for metagenomic binning, comparative biology and taxonomic classification.</title>
        <authorList>
            <person name="Goeker M."/>
        </authorList>
    </citation>
    <scope>NUCLEOTIDE SEQUENCE [LARGE SCALE GENOMIC DNA]</scope>
    <source>
        <strain evidence="1 2">DSM 17976</strain>
    </source>
</reference>